<evidence type="ECO:0000256" key="2">
    <source>
        <dbReference type="SAM" id="Coils"/>
    </source>
</evidence>
<feature type="repeat" description="WD" evidence="1">
    <location>
        <begin position="514"/>
        <end position="555"/>
    </location>
</feature>
<evidence type="ECO:0000256" key="3">
    <source>
        <dbReference type="SAM" id="MobiDB-lite"/>
    </source>
</evidence>
<reference evidence="4 5" key="1">
    <citation type="journal article" date="2011" name="Science">
        <title>The Selaginella genome identifies genetic changes associated with the evolution of vascular plants.</title>
        <authorList>
            <person name="Banks J.A."/>
            <person name="Nishiyama T."/>
            <person name="Hasebe M."/>
            <person name="Bowman J.L."/>
            <person name="Gribskov M."/>
            <person name="dePamphilis C."/>
            <person name="Albert V.A."/>
            <person name="Aono N."/>
            <person name="Aoyama T."/>
            <person name="Ambrose B.A."/>
            <person name="Ashton N.W."/>
            <person name="Axtell M.J."/>
            <person name="Barker E."/>
            <person name="Barker M.S."/>
            <person name="Bennetzen J.L."/>
            <person name="Bonawitz N.D."/>
            <person name="Chapple C."/>
            <person name="Cheng C."/>
            <person name="Correa L.G."/>
            <person name="Dacre M."/>
            <person name="DeBarry J."/>
            <person name="Dreyer I."/>
            <person name="Elias M."/>
            <person name="Engstrom E.M."/>
            <person name="Estelle M."/>
            <person name="Feng L."/>
            <person name="Finet C."/>
            <person name="Floyd S.K."/>
            <person name="Frommer W.B."/>
            <person name="Fujita T."/>
            <person name="Gramzow L."/>
            <person name="Gutensohn M."/>
            <person name="Harholt J."/>
            <person name="Hattori M."/>
            <person name="Heyl A."/>
            <person name="Hirai T."/>
            <person name="Hiwatashi Y."/>
            <person name="Ishikawa M."/>
            <person name="Iwata M."/>
            <person name="Karol K.G."/>
            <person name="Koehler B."/>
            <person name="Kolukisaoglu U."/>
            <person name="Kubo M."/>
            <person name="Kurata T."/>
            <person name="Lalonde S."/>
            <person name="Li K."/>
            <person name="Li Y."/>
            <person name="Litt A."/>
            <person name="Lyons E."/>
            <person name="Manning G."/>
            <person name="Maruyama T."/>
            <person name="Michael T.P."/>
            <person name="Mikami K."/>
            <person name="Miyazaki S."/>
            <person name="Morinaga S."/>
            <person name="Murata T."/>
            <person name="Mueller-Roeber B."/>
            <person name="Nelson D.R."/>
            <person name="Obara M."/>
            <person name="Oguri Y."/>
            <person name="Olmstead R.G."/>
            <person name="Onodera N."/>
            <person name="Petersen B.L."/>
            <person name="Pils B."/>
            <person name="Prigge M."/>
            <person name="Rensing S.A."/>
            <person name="Riano-Pachon D.M."/>
            <person name="Roberts A.W."/>
            <person name="Sato Y."/>
            <person name="Scheller H.V."/>
            <person name="Schulz B."/>
            <person name="Schulz C."/>
            <person name="Shakirov E.V."/>
            <person name="Shibagaki N."/>
            <person name="Shinohara N."/>
            <person name="Shippen D.E."/>
            <person name="Soerensen I."/>
            <person name="Sotooka R."/>
            <person name="Sugimoto N."/>
            <person name="Sugita M."/>
            <person name="Sumikawa N."/>
            <person name="Tanurdzic M."/>
            <person name="Theissen G."/>
            <person name="Ulvskov P."/>
            <person name="Wakazuki S."/>
            <person name="Weng J.K."/>
            <person name="Willats W.W."/>
            <person name="Wipf D."/>
            <person name="Wolf P.G."/>
            <person name="Yang L."/>
            <person name="Zimmer A.D."/>
            <person name="Zhu Q."/>
            <person name="Mitros T."/>
            <person name="Hellsten U."/>
            <person name="Loque D."/>
            <person name="Otillar R."/>
            <person name="Salamov A."/>
            <person name="Schmutz J."/>
            <person name="Shapiro H."/>
            <person name="Lindquist E."/>
            <person name="Lucas S."/>
            <person name="Rokhsar D."/>
            <person name="Grigoriev I.V."/>
        </authorList>
    </citation>
    <scope>NUCLEOTIDE SEQUENCE [LARGE SCALE GENOMIC DNA]</scope>
</reference>
<dbReference type="SUPFAM" id="SSF69322">
    <property type="entry name" value="Tricorn protease domain 2"/>
    <property type="match status" value="1"/>
</dbReference>
<accession>D8QXB7</accession>
<dbReference type="PROSITE" id="PS50082">
    <property type="entry name" value="WD_REPEATS_2"/>
    <property type="match status" value="2"/>
</dbReference>
<dbReference type="InterPro" id="IPR052993">
    <property type="entry name" value="CFA-57"/>
</dbReference>
<feature type="coiled-coil region" evidence="2">
    <location>
        <begin position="695"/>
        <end position="762"/>
    </location>
</feature>
<dbReference type="SMART" id="SM00320">
    <property type="entry name" value="WD40"/>
    <property type="match status" value="5"/>
</dbReference>
<dbReference type="InterPro" id="IPR001680">
    <property type="entry name" value="WD40_rpt"/>
</dbReference>
<dbReference type="Proteomes" id="UP000001514">
    <property type="component" value="Unassembled WGS sequence"/>
</dbReference>
<keyword evidence="2" id="KW-0175">Coiled coil</keyword>
<dbReference type="SUPFAM" id="SSF50978">
    <property type="entry name" value="WD40 repeat-like"/>
    <property type="match status" value="2"/>
</dbReference>
<organism evidence="5">
    <name type="scientific">Selaginella moellendorffii</name>
    <name type="common">Spikemoss</name>
    <dbReference type="NCBI Taxonomy" id="88036"/>
    <lineage>
        <taxon>Eukaryota</taxon>
        <taxon>Viridiplantae</taxon>
        <taxon>Streptophyta</taxon>
        <taxon>Embryophyta</taxon>
        <taxon>Tracheophyta</taxon>
        <taxon>Lycopodiopsida</taxon>
        <taxon>Selaginellales</taxon>
        <taxon>Selaginellaceae</taxon>
        <taxon>Selaginella</taxon>
    </lineage>
</organism>
<dbReference type="eggNOG" id="ENOG502QTIS">
    <property type="taxonomic scope" value="Eukaryota"/>
</dbReference>
<evidence type="ECO:0000313" key="4">
    <source>
        <dbReference type="EMBL" id="EFJ35022.1"/>
    </source>
</evidence>
<dbReference type="STRING" id="88036.D8QXB7"/>
<dbReference type="EMBL" id="GL377568">
    <property type="protein sequence ID" value="EFJ35022.1"/>
    <property type="molecule type" value="Genomic_DNA"/>
</dbReference>
<feature type="coiled-coil region" evidence="2">
    <location>
        <begin position="1142"/>
        <end position="1169"/>
    </location>
</feature>
<feature type="compositionally biased region" description="Low complexity" evidence="3">
    <location>
        <begin position="89"/>
        <end position="98"/>
    </location>
</feature>
<feature type="compositionally biased region" description="Basic and acidic residues" evidence="3">
    <location>
        <begin position="105"/>
        <end position="114"/>
    </location>
</feature>
<dbReference type="OMA" id="FPHCNAV"/>
<dbReference type="PANTHER" id="PTHR32215:SF0">
    <property type="entry name" value="CILIA- AND FLAGELLA-ASSOCIATED PROTEIN 57"/>
    <property type="match status" value="1"/>
</dbReference>
<feature type="region of interest" description="Disordered" evidence="3">
    <location>
        <begin position="84"/>
        <end position="117"/>
    </location>
</feature>
<dbReference type="InterPro" id="IPR036322">
    <property type="entry name" value="WD40_repeat_dom_sf"/>
</dbReference>
<keyword evidence="1" id="KW-0853">WD repeat</keyword>
<evidence type="ECO:0000313" key="5">
    <source>
        <dbReference type="Proteomes" id="UP000001514"/>
    </source>
</evidence>
<dbReference type="PANTHER" id="PTHR32215">
    <property type="entry name" value="CILIA- AND FLAGELLA-ASSOCIATED PROTEIN 57"/>
    <property type="match status" value="1"/>
</dbReference>
<dbReference type="Pfam" id="PF00400">
    <property type="entry name" value="WD40"/>
    <property type="match status" value="2"/>
</dbReference>
<dbReference type="Gene3D" id="2.130.10.10">
    <property type="entry name" value="YVTN repeat-like/Quinoprotein amine dehydrogenase"/>
    <property type="match status" value="2"/>
</dbReference>
<name>D8QXB7_SELML</name>
<dbReference type="KEGG" id="smo:SELMODRAFT_449747"/>
<feature type="coiled-coil region" evidence="2">
    <location>
        <begin position="838"/>
        <end position="986"/>
    </location>
</feature>
<dbReference type="InterPro" id="IPR015943">
    <property type="entry name" value="WD40/YVTN_repeat-like_dom_sf"/>
</dbReference>
<sequence length="1216" mass="138910">MANQLIPTHVFGLNGTQKGCLYFLDDATFLYPAGHNVVIQTVDQKQQKIIAGTPDTYGITALALSPSKKIVAIAERAPPFMLGSERRASSASSESRSSVIPTDARSMEGAESEGRTISPDTKGPIISLYETVTLKKKKVLAGTEFVASTREYVSLCFSSDGRSIVAQAGGPDWNLVVWGLEKSKVVASVKSSNQLAEVYQVLYCPADASLVTVVGDGFAKHFKLTETAFRQIATEIVKRESNWLWHTWLCEPGEHDEKDRDNKDPAIYVSDTGELVYVEGGEVISTLLPDNSDGPPETELTIYYSKGFICGGSGGKISFYEKTEEKDVKEGFKKVCSFKVDNANSKIRGLALSPSEELLVCTLDNNQLASVLLQQKDTFKPGEVPKEVTIQAFHTDSITGLDVCIRKPIIVTCSMDRSVRVWNYQDRQCEVVKFFQEEAFSVALHPTGFYALVGFTDKLRFMNLLIDDIRICKEIGIKGCQECVFSNGGQYFAAVHVNVIQIFSTYTCENVGNLRGHSGKVRSIWWSADDTTIVSAGADGALYEWRMKDFKRNRENVMKGCIYTSVTSVTGSRSFFAVGSDRKLKELDENQVIKVFPSAIMLTQIELPDNSRLLFAATEIGTMRTYRFPLTGEYQEVQASTAPITRVRVSHDANLLACVGEDGILSLFDVKDREKAIVSVGLRREKEALGFADEVLITKSDLDDMRQHIQELEERVKELESENEYQLRLKDMAANERVKALTEQYEQQLQGAQERHDKLLQLKNQEGIDMEQKQMKSEEKHILQMKELEEQWQKKMMAEVESLCTQLRYASLGREKDVLNESWEEKHANVVQGHERVVQELTEEFETKLSEENTLREQVQEDLKQANRDFEEIKHQTEEDTDREIEDLKEKYEAKLVQEKEIVLRLKGENGLLKKKFNEYQKDMEEQKGEIKALFEQKKELYQTLAYFERDINGLKKDIIERDETIGEKEKRIYELKRKTQELEKVKFVLDYKIKDLKHTIEPREFELQTAKSQIWNMEKELERAHNGNTRKQLTIAELKLKLDGFTREVADIRRRNFDARYAIKNLQHDFYELTQLIEDPVGLKEAVKELNEKYVSNKVTMTPVDDDLLAEGARQRDYLERTVDSLQRKLSKDSDSSHKNHLRIMRENVTLIKELNELRRELKVMKLTQQKGGQRKDGEGDSLQLGAILQGELDDLKMKFDQERTKDQRIRKASH</sequence>
<dbReference type="Gramene" id="EFJ35022">
    <property type="protein sequence ID" value="EFJ35022"/>
    <property type="gene ID" value="SELMODRAFT_449747"/>
</dbReference>
<protein>
    <submittedName>
        <fullName evidence="4">WD repeat domain-containing protein</fullName>
    </submittedName>
</protein>
<gene>
    <name evidence="4" type="primary">FAP4-1</name>
    <name evidence="4" type="ORF">SELMODRAFT_449747</name>
</gene>
<dbReference type="AlphaFoldDB" id="D8QXB7"/>
<evidence type="ECO:0000256" key="1">
    <source>
        <dbReference type="PROSITE-ProRule" id="PRU00221"/>
    </source>
</evidence>
<proteinExistence type="predicted"/>
<feature type="repeat" description="WD" evidence="1">
    <location>
        <begin position="391"/>
        <end position="432"/>
    </location>
</feature>
<dbReference type="InParanoid" id="D8QXB7"/>
<keyword evidence="5" id="KW-1185">Reference proteome</keyword>
<dbReference type="HOGENOM" id="CLU_003598_0_0_1"/>
<dbReference type="PROSITE" id="PS50294">
    <property type="entry name" value="WD_REPEATS_REGION"/>
    <property type="match status" value="1"/>
</dbReference>